<dbReference type="AlphaFoldDB" id="M5U3F4"/>
<dbReference type="InterPro" id="IPR011051">
    <property type="entry name" value="RmlC_Cupin_sf"/>
</dbReference>
<dbReference type="GO" id="GO:0019305">
    <property type="term" value="P:dTDP-rhamnose biosynthetic process"/>
    <property type="evidence" value="ECO:0007669"/>
    <property type="project" value="UniProtKB-UniRule"/>
</dbReference>
<dbReference type="Gene3D" id="2.60.120.10">
    <property type="entry name" value="Jelly Rolls"/>
    <property type="match status" value="1"/>
</dbReference>
<comment type="subunit">
    <text evidence="7">Homodimer.</text>
</comment>
<dbReference type="NCBIfam" id="TIGR01221">
    <property type="entry name" value="rmlC"/>
    <property type="match status" value="1"/>
</dbReference>
<reference evidence="9 10" key="1">
    <citation type="journal article" date="2013" name="Mar. Genomics">
        <title>Expression of sulfatases in Rhodopirellula baltica and the diversity of sulfatases in the genus Rhodopirellula.</title>
        <authorList>
            <person name="Wegner C.E."/>
            <person name="Richter-Heitmann T."/>
            <person name="Klindworth A."/>
            <person name="Klockow C."/>
            <person name="Richter M."/>
            <person name="Achstetter T."/>
            <person name="Glockner F.O."/>
            <person name="Harder J."/>
        </authorList>
    </citation>
    <scope>NUCLEOTIDE SEQUENCE [LARGE SCALE GENOMIC DNA]</scope>
    <source>
        <strain evidence="9 10">SM41</strain>
    </source>
</reference>
<dbReference type="Pfam" id="PF00908">
    <property type="entry name" value="dTDP_sugar_isom"/>
    <property type="match status" value="1"/>
</dbReference>
<dbReference type="GO" id="GO:0005829">
    <property type="term" value="C:cytosol"/>
    <property type="evidence" value="ECO:0007669"/>
    <property type="project" value="TreeGrafter"/>
</dbReference>
<feature type="active site" description="Proton donor" evidence="5">
    <location>
        <position position="132"/>
    </location>
</feature>
<evidence type="ECO:0000256" key="3">
    <source>
        <dbReference type="ARBA" id="ARBA00012098"/>
    </source>
</evidence>
<dbReference type="UniPathway" id="UPA00124"/>
<evidence type="ECO:0000256" key="8">
    <source>
        <dbReference type="SAM" id="MobiDB-lite"/>
    </source>
</evidence>
<sequence>MRFLPTRFADAWLIEPDLIADQRGFFARTWCQREFTEFGLDSDLVQCSVSFNRNAGTLRGMHFQTAPHEETKLVRCTRGSILDVIVDLRKKSKTFGVHECFELNAENHRSVYIPKGFAHGFQTLEPESEVFYQMAHYYHAESAAGFHYKDLTIGIAWPIEASCVSEKDERLPSFDEALGMNGCGNAVKNAAQHSPPGPVSGRDQA</sequence>
<evidence type="ECO:0000256" key="7">
    <source>
        <dbReference type="RuleBase" id="RU364069"/>
    </source>
</evidence>
<evidence type="ECO:0000256" key="1">
    <source>
        <dbReference type="ARBA" id="ARBA00001298"/>
    </source>
</evidence>
<evidence type="ECO:0000256" key="4">
    <source>
        <dbReference type="ARBA" id="ARBA00019595"/>
    </source>
</evidence>
<dbReference type="EMBL" id="ANOH01000197">
    <property type="protein sequence ID" value="EMI55784.1"/>
    <property type="molecule type" value="Genomic_DNA"/>
</dbReference>
<keyword evidence="10" id="KW-1185">Reference proteome</keyword>
<dbReference type="SUPFAM" id="SSF51182">
    <property type="entry name" value="RmlC-like cupins"/>
    <property type="match status" value="1"/>
</dbReference>
<feature type="site" description="Participates in a stacking interaction with the thymidine ring of dTDP-4-oxo-6-deoxyglucose" evidence="6">
    <location>
        <position position="138"/>
    </location>
</feature>
<evidence type="ECO:0000256" key="5">
    <source>
        <dbReference type="PIRSR" id="PIRSR600888-1"/>
    </source>
</evidence>
<proteinExistence type="inferred from homology"/>
<feature type="region of interest" description="Disordered" evidence="8">
    <location>
        <begin position="185"/>
        <end position="205"/>
    </location>
</feature>
<dbReference type="EC" id="5.1.3.13" evidence="3 7"/>
<dbReference type="Proteomes" id="UP000011885">
    <property type="component" value="Unassembled WGS sequence"/>
</dbReference>
<protein>
    <recommendedName>
        <fullName evidence="4 7">dTDP-4-dehydrorhamnose 3,5-epimerase</fullName>
        <ecNumber evidence="3 7">5.1.3.13</ecNumber>
    </recommendedName>
    <alternativeName>
        <fullName evidence="7">Thymidine diphospho-4-keto-rhamnose 3,5-epimerase</fullName>
    </alternativeName>
</protein>
<comment type="pathway">
    <text evidence="7">Carbohydrate biosynthesis; dTDP-L-rhamnose biosynthesis.</text>
</comment>
<dbReference type="PATRIC" id="fig|1263870.3.peg.2974"/>
<dbReference type="InterPro" id="IPR000888">
    <property type="entry name" value="RmlC-like"/>
</dbReference>
<comment type="caution">
    <text evidence="9">The sequence shown here is derived from an EMBL/GenBank/DDBJ whole genome shotgun (WGS) entry which is preliminary data.</text>
</comment>
<evidence type="ECO:0000256" key="2">
    <source>
        <dbReference type="ARBA" id="ARBA00001997"/>
    </source>
</evidence>
<accession>M5U3F4</accession>
<evidence type="ECO:0000313" key="9">
    <source>
        <dbReference type="EMBL" id="EMI55784.1"/>
    </source>
</evidence>
<comment type="similarity">
    <text evidence="7">Belongs to the dTDP-4-dehydrorhamnose 3,5-epimerase family.</text>
</comment>
<dbReference type="PANTHER" id="PTHR21047">
    <property type="entry name" value="DTDP-6-DEOXY-D-GLUCOSE-3,5 EPIMERASE"/>
    <property type="match status" value="1"/>
</dbReference>
<dbReference type="GO" id="GO:0008830">
    <property type="term" value="F:dTDP-4-dehydrorhamnose 3,5-epimerase activity"/>
    <property type="evidence" value="ECO:0007669"/>
    <property type="project" value="UniProtKB-UniRule"/>
</dbReference>
<dbReference type="GO" id="GO:0000271">
    <property type="term" value="P:polysaccharide biosynthetic process"/>
    <property type="evidence" value="ECO:0007669"/>
    <property type="project" value="TreeGrafter"/>
</dbReference>
<evidence type="ECO:0000256" key="6">
    <source>
        <dbReference type="PIRSR" id="PIRSR600888-3"/>
    </source>
</evidence>
<gene>
    <name evidence="9" type="ORF">RSSM_02800</name>
</gene>
<keyword evidence="7 9" id="KW-0413">Isomerase</keyword>
<feature type="active site" description="Proton acceptor" evidence="5">
    <location>
        <position position="62"/>
    </location>
</feature>
<organism evidence="9 10">
    <name type="scientific">Rhodopirellula sallentina SM41</name>
    <dbReference type="NCBI Taxonomy" id="1263870"/>
    <lineage>
        <taxon>Bacteria</taxon>
        <taxon>Pseudomonadati</taxon>
        <taxon>Planctomycetota</taxon>
        <taxon>Planctomycetia</taxon>
        <taxon>Pirellulales</taxon>
        <taxon>Pirellulaceae</taxon>
        <taxon>Rhodopirellula</taxon>
    </lineage>
</organism>
<dbReference type="OrthoDB" id="9800680at2"/>
<comment type="function">
    <text evidence="2 7">Catalyzes the epimerization of the C3' and C5'positions of dTDP-6-deoxy-D-xylo-4-hexulose, forming dTDP-6-deoxy-L-lyxo-4-hexulose.</text>
</comment>
<dbReference type="CDD" id="cd00438">
    <property type="entry name" value="cupin_RmlC"/>
    <property type="match status" value="1"/>
</dbReference>
<comment type="catalytic activity">
    <reaction evidence="1 7">
        <text>dTDP-4-dehydro-6-deoxy-alpha-D-glucose = dTDP-4-dehydro-beta-L-rhamnose</text>
        <dbReference type="Rhea" id="RHEA:16969"/>
        <dbReference type="ChEBI" id="CHEBI:57649"/>
        <dbReference type="ChEBI" id="CHEBI:62830"/>
        <dbReference type="EC" id="5.1.3.13"/>
    </reaction>
</comment>
<name>M5U3F4_9BACT</name>
<dbReference type="RefSeq" id="WP_008679077.1">
    <property type="nucleotide sequence ID" value="NZ_ANOH01000197.1"/>
</dbReference>
<dbReference type="InterPro" id="IPR014710">
    <property type="entry name" value="RmlC-like_jellyroll"/>
</dbReference>
<evidence type="ECO:0000313" key="10">
    <source>
        <dbReference type="Proteomes" id="UP000011885"/>
    </source>
</evidence>
<dbReference type="PANTHER" id="PTHR21047:SF2">
    <property type="entry name" value="THYMIDINE DIPHOSPHO-4-KETO-RHAMNOSE 3,5-EPIMERASE"/>
    <property type="match status" value="1"/>
</dbReference>